<dbReference type="CDD" id="cd21111">
    <property type="entry name" value="IFTase"/>
    <property type="match status" value="1"/>
</dbReference>
<comment type="caution">
    <text evidence="2">The sequence shown here is derived from an EMBL/GenBank/DDBJ whole genome shotgun (WGS) entry which is preliminary data.</text>
</comment>
<proteinExistence type="predicted"/>
<gene>
    <name evidence="2" type="ORF">M989_03495</name>
</gene>
<dbReference type="PATRIC" id="fig|1354264.4.peg.3633"/>
<feature type="domain" description="Periplasmic copper-binding protein NosD beta helix" evidence="1">
    <location>
        <begin position="155"/>
        <end position="305"/>
    </location>
</feature>
<dbReference type="RefSeq" id="WP_064547395.1">
    <property type="nucleotide sequence ID" value="NZ_LXEU01000069.1"/>
</dbReference>
<reference evidence="2 3" key="1">
    <citation type="submission" date="2016-04" db="EMBL/GenBank/DDBJ databases">
        <title>ATOL: Assembling a taxonomically balanced genome-scale reconstruction of the evolutionary history of the Enterobacteriaceae.</title>
        <authorList>
            <person name="Plunkett G.III."/>
            <person name="Neeno-Eckwall E.C."/>
            <person name="Glasner J.D."/>
            <person name="Perna N.T."/>
        </authorList>
    </citation>
    <scope>NUCLEOTIDE SEQUENCE [LARGE SCALE GENOMIC DNA]</scope>
    <source>
        <strain evidence="2 3">ATCC 51603</strain>
    </source>
</reference>
<evidence type="ECO:0000313" key="2">
    <source>
        <dbReference type="EMBL" id="OAT49242.1"/>
    </source>
</evidence>
<protein>
    <recommendedName>
        <fullName evidence="1">Periplasmic copper-binding protein NosD beta helix domain-containing protein</fullName>
    </recommendedName>
</protein>
<dbReference type="InterPro" id="IPR012334">
    <property type="entry name" value="Pectin_lyas_fold"/>
</dbReference>
<dbReference type="AlphaFoldDB" id="A0A1B7JN10"/>
<dbReference type="EMBL" id="LXEU01000069">
    <property type="protein sequence ID" value="OAT49242.1"/>
    <property type="molecule type" value="Genomic_DNA"/>
</dbReference>
<evidence type="ECO:0000259" key="1">
    <source>
        <dbReference type="Pfam" id="PF05048"/>
    </source>
</evidence>
<dbReference type="InterPro" id="IPR007742">
    <property type="entry name" value="NosD_dom"/>
</dbReference>
<dbReference type="SUPFAM" id="SSF51126">
    <property type="entry name" value="Pectin lyase-like"/>
    <property type="match status" value="1"/>
</dbReference>
<evidence type="ECO:0000313" key="3">
    <source>
        <dbReference type="Proteomes" id="UP000078386"/>
    </source>
</evidence>
<name>A0A1B7JN10_9ENTR</name>
<dbReference type="InterPro" id="IPR011050">
    <property type="entry name" value="Pectin_lyase_fold/virulence"/>
</dbReference>
<accession>A0A1B7JN10</accession>
<keyword evidence="3" id="KW-1185">Reference proteome</keyword>
<sequence length="455" mass="49424">MTSNNHYDVTQWHVGNPYKDIGEVINSIIADIKRRQTETDINDGGKPGAAIYIPPGDYHLTTQVLIDISYLKIMGAGHGFVSSSIRFNTPANEWENLHDLWPGGSRILVDLIPQSGDEEWAGAAFYVKRSGAPRISSVAFENFCIDGLHFVDDASGNNDPENTYINGKTGIYIATAQDSFRITGMGFIYLEHGLTTYNSDAMAIHNNFIAECGNCIELRGAGQASKITDNLIGAGYKGYSIYAQNFGGLLIATNNIFPRGSSSVHLSGVVRSSITSNRFHSFYPGMLVLEENCTENLVSANHFLRDHEPWPPMQGYNNGLEDSYGLLHINGSNNSIISNHISETIDTQYLKPANTKPVIIRVVAGKGNYIANNHIVATTEVSTSQPSTSEEDACFAAQVEALLTTASLKPLDVTAVLVEKASQHNTILDSGTDSQVTLDRTANAFRATPALTALQ</sequence>
<dbReference type="Pfam" id="PF05048">
    <property type="entry name" value="NosD"/>
    <property type="match status" value="1"/>
</dbReference>
<dbReference type="Proteomes" id="UP000078386">
    <property type="component" value="Unassembled WGS sequence"/>
</dbReference>
<organism evidence="2 3">
    <name type="scientific">Kluyvera georgiana ATCC 51603</name>
    <dbReference type="NCBI Taxonomy" id="1354264"/>
    <lineage>
        <taxon>Bacteria</taxon>
        <taxon>Pseudomonadati</taxon>
        <taxon>Pseudomonadota</taxon>
        <taxon>Gammaproteobacteria</taxon>
        <taxon>Enterobacterales</taxon>
        <taxon>Enterobacteriaceae</taxon>
        <taxon>Kluyvera</taxon>
    </lineage>
</organism>
<dbReference type="Gene3D" id="2.160.20.10">
    <property type="entry name" value="Single-stranded right-handed beta-helix, Pectin lyase-like"/>
    <property type="match status" value="1"/>
</dbReference>